<dbReference type="Pfam" id="PF13812">
    <property type="entry name" value="PPR_3"/>
    <property type="match status" value="1"/>
</dbReference>
<organism evidence="4 5">
    <name type="scientific">Platanthera guangdongensis</name>
    <dbReference type="NCBI Taxonomy" id="2320717"/>
    <lineage>
        <taxon>Eukaryota</taxon>
        <taxon>Viridiplantae</taxon>
        <taxon>Streptophyta</taxon>
        <taxon>Embryophyta</taxon>
        <taxon>Tracheophyta</taxon>
        <taxon>Spermatophyta</taxon>
        <taxon>Magnoliopsida</taxon>
        <taxon>Liliopsida</taxon>
        <taxon>Asparagales</taxon>
        <taxon>Orchidaceae</taxon>
        <taxon>Orchidoideae</taxon>
        <taxon>Orchideae</taxon>
        <taxon>Orchidinae</taxon>
        <taxon>Platanthera</taxon>
    </lineage>
</organism>
<dbReference type="Pfam" id="PF13041">
    <property type="entry name" value="PPR_2"/>
    <property type="match status" value="1"/>
</dbReference>
<comment type="caution">
    <text evidence="4">The sequence shown here is derived from an EMBL/GenBank/DDBJ whole genome shotgun (WGS) entry which is preliminary data.</text>
</comment>
<dbReference type="Gene3D" id="1.25.40.10">
    <property type="entry name" value="Tetratricopeptide repeat domain"/>
    <property type="match status" value="3"/>
</dbReference>
<evidence type="ECO:0000256" key="1">
    <source>
        <dbReference type="ARBA" id="ARBA00007626"/>
    </source>
</evidence>
<dbReference type="InterPro" id="IPR011990">
    <property type="entry name" value="TPR-like_helical_dom_sf"/>
</dbReference>
<keyword evidence="2" id="KW-0677">Repeat</keyword>
<dbReference type="EMBL" id="JBBWWR010000019">
    <property type="protein sequence ID" value="KAK8941736.1"/>
    <property type="molecule type" value="Genomic_DNA"/>
</dbReference>
<evidence type="ECO:0000313" key="5">
    <source>
        <dbReference type="Proteomes" id="UP001412067"/>
    </source>
</evidence>
<sequence length="608" mass="69215">MVMISPSPLESTDVDQSRLDLLLHLYFGDHHGNAPPPFDTLKDGEPLCDLLVIHQVNIMFGHRNTLQGRQIKEVFFRNPNPLCAWFHNLAIRNTMAKRSHVALLRRYFEGNSRPRPRPRFVPLVIRRPQISSSSSAGVCRLNSTTSSSSSSDDIADLRETIILLTEKAGTPMHGGEVYDIRSKISSLADELLTSGRLNNLEDDDDLTGLAAFLESRSAVSLFRRFPSGFAFVDLLFRLKSRPRLAVQVFLWRLKLADAGLHLVPEEYAKAISLAGRSNMADLAGDLFTDAGRRAIRSSGMYNSLMAAYMYNGLTSKAVSVFEDLKRDPVCNPTIVTYNILLSVYGRLMLIDKVENVLKQIHDHARLSPNINTYNILIAAYLTAWMWDRMESTYEGMLTGNVKPDAFTHCLMLRGYAHACNIEKMEKMYELVKDMKERVSKIEELTKHIPEEEYRPWLNVLLIRLYAQEGLLDSMERLIHEAVHRDVRVIASGVMRSIISSYFRCDSINRLTKFISLAECAGWKLCRALYHCKMVMYGQRNQLEEMHRVLDEMENFRFDPYSKAGRRSEAEILVGMMCKYGFLGPKGCFAFLFGLENAGGNYPRIHSLE</sequence>
<comment type="similarity">
    <text evidence="1">Belongs to the PPR family. P subfamily.</text>
</comment>
<keyword evidence="5" id="KW-1185">Reference proteome</keyword>
<accession>A0ABR2LHV4</accession>
<dbReference type="InterPro" id="IPR002885">
    <property type="entry name" value="PPR_rpt"/>
</dbReference>
<dbReference type="PANTHER" id="PTHR47874:SF1">
    <property type="entry name" value="OS05G0407900 PROTEIN"/>
    <property type="match status" value="1"/>
</dbReference>
<gene>
    <name evidence="4" type="ORF">KSP40_PGU001166</name>
</gene>
<reference evidence="4 5" key="1">
    <citation type="journal article" date="2022" name="Nat. Plants">
        <title>Genomes of leafy and leafless Platanthera orchids illuminate the evolution of mycoheterotrophy.</title>
        <authorList>
            <person name="Li M.H."/>
            <person name="Liu K.W."/>
            <person name="Li Z."/>
            <person name="Lu H.C."/>
            <person name="Ye Q.L."/>
            <person name="Zhang D."/>
            <person name="Wang J.Y."/>
            <person name="Li Y.F."/>
            <person name="Zhong Z.M."/>
            <person name="Liu X."/>
            <person name="Yu X."/>
            <person name="Liu D.K."/>
            <person name="Tu X.D."/>
            <person name="Liu B."/>
            <person name="Hao Y."/>
            <person name="Liao X.Y."/>
            <person name="Jiang Y.T."/>
            <person name="Sun W.H."/>
            <person name="Chen J."/>
            <person name="Chen Y.Q."/>
            <person name="Ai Y."/>
            <person name="Zhai J.W."/>
            <person name="Wu S.S."/>
            <person name="Zhou Z."/>
            <person name="Hsiao Y.Y."/>
            <person name="Wu W.L."/>
            <person name="Chen Y.Y."/>
            <person name="Lin Y.F."/>
            <person name="Hsu J.L."/>
            <person name="Li C.Y."/>
            <person name="Wang Z.W."/>
            <person name="Zhao X."/>
            <person name="Zhong W.Y."/>
            <person name="Ma X.K."/>
            <person name="Ma L."/>
            <person name="Huang J."/>
            <person name="Chen G.Z."/>
            <person name="Huang M.Z."/>
            <person name="Huang L."/>
            <person name="Peng D.H."/>
            <person name="Luo Y.B."/>
            <person name="Zou S.Q."/>
            <person name="Chen S.P."/>
            <person name="Lan S."/>
            <person name="Tsai W.C."/>
            <person name="Van de Peer Y."/>
            <person name="Liu Z.J."/>
        </authorList>
    </citation>
    <scope>NUCLEOTIDE SEQUENCE [LARGE SCALE GENOMIC DNA]</scope>
    <source>
        <strain evidence="4">Lor288</strain>
    </source>
</reference>
<protein>
    <submittedName>
        <fullName evidence="4">Pentatricopeptide repeat-containing protein</fullName>
    </submittedName>
</protein>
<feature type="repeat" description="PPR" evidence="3">
    <location>
        <begin position="369"/>
        <end position="403"/>
    </location>
</feature>
<dbReference type="InterPro" id="IPR044179">
    <property type="entry name" value="PPR5-like"/>
</dbReference>
<evidence type="ECO:0000256" key="2">
    <source>
        <dbReference type="ARBA" id="ARBA00022737"/>
    </source>
</evidence>
<dbReference type="PROSITE" id="PS51375">
    <property type="entry name" value="PPR"/>
    <property type="match status" value="1"/>
</dbReference>
<dbReference type="Proteomes" id="UP001412067">
    <property type="component" value="Unassembled WGS sequence"/>
</dbReference>
<proteinExistence type="inferred from homology"/>
<dbReference type="PANTHER" id="PTHR47874">
    <property type="entry name" value="EXPRESSED PROTEIN"/>
    <property type="match status" value="1"/>
</dbReference>
<evidence type="ECO:0000313" key="4">
    <source>
        <dbReference type="EMBL" id="KAK8941736.1"/>
    </source>
</evidence>
<evidence type="ECO:0000256" key="3">
    <source>
        <dbReference type="PROSITE-ProRule" id="PRU00708"/>
    </source>
</evidence>
<name>A0ABR2LHV4_9ASPA</name>
<dbReference type="NCBIfam" id="TIGR00756">
    <property type="entry name" value="PPR"/>
    <property type="match status" value="4"/>
</dbReference>